<feature type="transmembrane region" description="Helical" evidence="10">
    <location>
        <begin position="169"/>
        <end position="190"/>
    </location>
</feature>
<evidence type="ECO:0000256" key="1">
    <source>
        <dbReference type="ARBA" id="ARBA00004141"/>
    </source>
</evidence>
<comment type="similarity">
    <text evidence="3">Belongs to the major facilitator superfamily. Sugar transporter (TC 2.A.1.1) family. Glucose transporter subfamily.</text>
</comment>
<dbReference type="Pfam" id="PF00083">
    <property type="entry name" value="Sugar_tr"/>
    <property type="match status" value="2"/>
</dbReference>
<feature type="transmembrane region" description="Helical" evidence="10">
    <location>
        <begin position="9"/>
        <end position="34"/>
    </location>
</feature>
<keyword evidence="13" id="KW-1185">Reference proteome</keyword>
<evidence type="ECO:0000256" key="4">
    <source>
        <dbReference type="ARBA" id="ARBA00022448"/>
    </source>
</evidence>
<dbReference type="GO" id="GO:0016020">
    <property type="term" value="C:membrane"/>
    <property type="evidence" value="ECO:0007669"/>
    <property type="project" value="UniProtKB-SubCell"/>
</dbReference>
<dbReference type="InterPro" id="IPR020846">
    <property type="entry name" value="MFS_dom"/>
</dbReference>
<dbReference type="PROSITE" id="PS50850">
    <property type="entry name" value="MFS"/>
    <property type="match status" value="1"/>
</dbReference>
<dbReference type="Ensembl" id="ENSEBUT00000020602.1">
    <property type="protein sequence ID" value="ENSEBUP00000020025.1"/>
    <property type="gene ID" value="ENSEBUG00000012436.1"/>
</dbReference>
<dbReference type="InterPro" id="IPR036259">
    <property type="entry name" value="MFS_trans_sf"/>
</dbReference>
<reference evidence="12" key="1">
    <citation type="submission" date="2025-05" db="UniProtKB">
        <authorList>
            <consortium name="Ensembl"/>
        </authorList>
    </citation>
    <scope>IDENTIFICATION</scope>
</reference>
<sequence>MADGRHDPLWFYSMTSLLVAPTGGAAFGYHLSVISGALMQLSTTFNLSCQQQELAVGALVMGAVLCSLICIPALDCMGRRASVVASACISATASLGLAFAPTFSLLVAARALEGFSVALLSVTTCLYVAEIATAKQRGSLVAAFEIGVTAGVVLAYSGGYFLAERMSGWRVMFALASVPALLQAVMVMLLPDSPRTLLLRGQERLAEEALAKLHGWRDVAQDLRAIRASLNIEKQYGFKDLLGTKNNIRYCLVIGCGLTTFQQLSGQPTLLYYAGPVFHAVGFAGPTASALAALGLGSVKFCCAMLATVLVDCAGRRCFLLAGTLGMAVSVAVVSVATAFGKLESGAGGGMCTYQGSLSNISWTSKLHEGSGGKDEAFSLAARWLALLGILCFEAFYSLGFGTMTWVILSEIFPVGLKGRAVALTSTLNWGTNLALSLSFLDIVETIGLHMMCAIYSTMGLFAAAFVYFAVPETKGRSLEEISNDQHMRCNCPCLNSRTKRIDSVQYRPLLQGES</sequence>
<evidence type="ECO:0000256" key="6">
    <source>
        <dbReference type="ARBA" id="ARBA00022692"/>
    </source>
</evidence>
<evidence type="ECO:0000256" key="5">
    <source>
        <dbReference type="ARBA" id="ARBA00022597"/>
    </source>
</evidence>
<feature type="transmembrane region" description="Helical" evidence="10">
    <location>
        <begin position="384"/>
        <end position="409"/>
    </location>
</feature>
<evidence type="ECO:0000256" key="2">
    <source>
        <dbReference type="ARBA" id="ARBA00004556"/>
    </source>
</evidence>
<evidence type="ECO:0000313" key="12">
    <source>
        <dbReference type="Ensembl" id="ENSEBUP00000020025.1"/>
    </source>
</evidence>
<feature type="transmembrane region" description="Helical" evidence="10">
    <location>
        <begin position="107"/>
        <end position="128"/>
    </location>
</feature>
<dbReference type="PANTHER" id="PTHR48023:SF4">
    <property type="entry name" value="D-XYLOSE-PROTON SYMPORTER-LIKE 2"/>
    <property type="match status" value="1"/>
</dbReference>
<feature type="transmembrane region" description="Helical" evidence="10">
    <location>
        <begin position="447"/>
        <end position="471"/>
    </location>
</feature>
<dbReference type="AlphaFoldDB" id="A0A8C4QVN8"/>
<dbReference type="Ensembl" id="ENSEBUT00000020618.1">
    <property type="protein sequence ID" value="ENSEBUP00000020040.1"/>
    <property type="gene ID" value="ENSEBUG00000012436.1"/>
</dbReference>
<evidence type="ECO:0000259" key="11">
    <source>
        <dbReference type="PROSITE" id="PS50850"/>
    </source>
</evidence>
<dbReference type="Proteomes" id="UP000694388">
    <property type="component" value="Unplaced"/>
</dbReference>
<dbReference type="InterPro" id="IPR005828">
    <property type="entry name" value="MFS_sugar_transport-like"/>
</dbReference>
<keyword evidence="6 10" id="KW-0812">Transmembrane</keyword>
<dbReference type="InterPro" id="IPR003663">
    <property type="entry name" value="Sugar/inositol_transpt"/>
</dbReference>
<evidence type="ECO:0000256" key="7">
    <source>
        <dbReference type="ARBA" id="ARBA00022989"/>
    </source>
</evidence>
<dbReference type="InterPro" id="IPR050820">
    <property type="entry name" value="MFS_Sugar_Transporter"/>
</dbReference>
<comment type="subcellular location">
    <subcellularLocation>
        <location evidence="2">Cytoplasm</location>
        <location evidence="2">Perinuclear region</location>
    </subcellularLocation>
    <subcellularLocation>
        <location evidence="1">Membrane</location>
        <topology evidence="1">Multi-pass membrane protein</topology>
    </subcellularLocation>
</comment>
<keyword evidence="5" id="KW-0762">Sugar transport</keyword>
<feature type="domain" description="Major facilitator superfamily (MFS) profile" evidence="11">
    <location>
        <begin position="16"/>
        <end position="475"/>
    </location>
</feature>
<feature type="transmembrane region" description="Helical" evidence="10">
    <location>
        <begin position="318"/>
        <end position="341"/>
    </location>
</feature>
<dbReference type="OMA" id="GCYRIPV"/>
<accession>A0A8C4QVN8</accession>
<evidence type="ECO:0000256" key="10">
    <source>
        <dbReference type="SAM" id="Phobius"/>
    </source>
</evidence>
<dbReference type="GO" id="GO:0072359">
    <property type="term" value="P:circulatory system development"/>
    <property type="evidence" value="ECO:0007669"/>
    <property type="project" value="TreeGrafter"/>
</dbReference>
<evidence type="ECO:0000256" key="9">
    <source>
        <dbReference type="RuleBase" id="RU003346"/>
    </source>
</evidence>
<evidence type="ECO:0000256" key="8">
    <source>
        <dbReference type="ARBA" id="ARBA00023136"/>
    </source>
</evidence>
<keyword evidence="4 9" id="KW-0813">Transport</keyword>
<protein>
    <recommendedName>
        <fullName evidence="11">Major facilitator superfamily (MFS) profile domain-containing protein</fullName>
    </recommendedName>
</protein>
<evidence type="ECO:0000256" key="3">
    <source>
        <dbReference type="ARBA" id="ARBA00007004"/>
    </source>
</evidence>
<proteinExistence type="inferred from homology"/>
<dbReference type="SUPFAM" id="SSF103473">
    <property type="entry name" value="MFS general substrate transporter"/>
    <property type="match status" value="1"/>
</dbReference>
<keyword evidence="8 10" id="KW-0472">Membrane</keyword>
<dbReference type="GO" id="GO:0048471">
    <property type="term" value="C:perinuclear region of cytoplasm"/>
    <property type="evidence" value="ECO:0007669"/>
    <property type="project" value="UniProtKB-SubCell"/>
</dbReference>
<dbReference type="PANTHER" id="PTHR48023">
    <property type="entry name" value="D-XYLOSE-PROTON SYMPORTER-LIKE 2"/>
    <property type="match status" value="1"/>
</dbReference>
<dbReference type="NCBIfam" id="TIGR00879">
    <property type="entry name" value="SP"/>
    <property type="match status" value="1"/>
</dbReference>
<dbReference type="Gene3D" id="1.20.1250.20">
    <property type="entry name" value="MFS general substrate transporter like domains"/>
    <property type="match status" value="1"/>
</dbReference>
<dbReference type="PRINTS" id="PR00171">
    <property type="entry name" value="SUGRTRNSPORT"/>
</dbReference>
<keyword evidence="7 10" id="KW-1133">Transmembrane helix</keyword>
<evidence type="ECO:0000313" key="13">
    <source>
        <dbReference type="Proteomes" id="UP000694388"/>
    </source>
</evidence>
<organism evidence="12 13">
    <name type="scientific">Eptatretus burgeri</name>
    <name type="common">Inshore hagfish</name>
    <dbReference type="NCBI Taxonomy" id="7764"/>
    <lineage>
        <taxon>Eukaryota</taxon>
        <taxon>Metazoa</taxon>
        <taxon>Chordata</taxon>
        <taxon>Craniata</taxon>
        <taxon>Vertebrata</taxon>
        <taxon>Cyclostomata</taxon>
        <taxon>Myxini</taxon>
        <taxon>Myxiniformes</taxon>
        <taxon>Myxinidae</taxon>
        <taxon>Eptatretinae</taxon>
        <taxon>Eptatretus</taxon>
    </lineage>
</organism>
<feature type="transmembrane region" description="Helical" evidence="10">
    <location>
        <begin position="292"/>
        <end position="311"/>
    </location>
</feature>
<feature type="transmembrane region" description="Helical" evidence="10">
    <location>
        <begin position="54"/>
        <end position="74"/>
    </location>
</feature>
<feature type="transmembrane region" description="Helical" evidence="10">
    <location>
        <begin position="140"/>
        <end position="163"/>
    </location>
</feature>
<name>A0A8C4QVN8_EPTBU</name>
<feature type="transmembrane region" description="Helical" evidence="10">
    <location>
        <begin position="81"/>
        <end position="101"/>
    </location>
</feature>
<dbReference type="GO" id="GO:0022857">
    <property type="term" value="F:transmembrane transporter activity"/>
    <property type="evidence" value="ECO:0007669"/>
    <property type="project" value="InterPro"/>
</dbReference>
<dbReference type="GO" id="GO:1904659">
    <property type="term" value="P:D-glucose transmembrane transport"/>
    <property type="evidence" value="ECO:0007669"/>
    <property type="project" value="TreeGrafter"/>
</dbReference>
<feature type="transmembrane region" description="Helical" evidence="10">
    <location>
        <begin position="421"/>
        <end position="441"/>
    </location>
</feature>